<comment type="caution">
    <text evidence="1">The sequence shown here is derived from an EMBL/GenBank/DDBJ whole genome shotgun (WGS) entry which is preliminary data.</text>
</comment>
<accession>A0A0A5GNA4</accession>
<evidence type="ECO:0000313" key="2">
    <source>
        <dbReference type="Proteomes" id="UP000030528"/>
    </source>
</evidence>
<protein>
    <submittedName>
        <fullName evidence="1">RocC</fullName>
    </submittedName>
</protein>
<dbReference type="EMBL" id="AVPE01000005">
    <property type="protein sequence ID" value="KGX92733.1"/>
    <property type="molecule type" value="Genomic_DNA"/>
</dbReference>
<dbReference type="Pfam" id="PF08905">
    <property type="entry name" value="DUF1850"/>
    <property type="match status" value="1"/>
</dbReference>
<evidence type="ECO:0000313" key="1">
    <source>
        <dbReference type="EMBL" id="KGX92733.1"/>
    </source>
</evidence>
<reference evidence="1 2" key="1">
    <citation type="submission" date="2013-08" db="EMBL/GenBank/DDBJ databases">
        <authorList>
            <person name="Huang J."/>
            <person name="Wang G."/>
        </authorList>
    </citation>
    <scope>NUCLEOTIDE SEQUENCE [LARGE SCALE GENOMIC DNA]</scope>
    <source>
        <strain evidence="1 2">JSM 076056</strain>
    </source>
</reference>
<dbReference type="Proteomes" id="UP000030528">
    <property type="component" value="Unassembled WGS sequence"/>
</dbReference>
<dbReference type="STRING" id="1385510.GCA_000425205_01739"/>
<dbReference type="InterPro" id="IPR015001">
    <property type="entry name" value="DUF1850"/>
</dbReference>
<proteinExistence type="predicted"/>
<gene>
    <name evidence="1" type="ORF">N781_15600</name>
</gene>
<dbReference type="AlphaFoldDB" id="A0A0A5GNA4"/>
<dbReference type="RefSeq" id="WP_026800149.1">
    <property type="nucleotide sequence ID" value="NZ_AULI01000007.1"/>
</dbReference>
<dbReference type="OrthoDB" id="4304at2"/>
<keyword evidence="2" id="KW-1185">Reference proteome</keyword>
<name>A0A0A5GNA4_9BACI</name>
<organism evidence="1 2">
    <name type="scientific">Pontibacillus halophilus JSM 076056 = DSM 19796</name>
    <dbReference type="NCBI Taxonomy" id="1385510"/>
    <lineage>
        <taxon>Bacteria</taxon>
        <taxon>Bacillati</taxon>
        <taxon>Bacillota</taxon>
        <taxon>Bacilli</taxon>
        <taxon>Bacillales</taxon>
        <taxon>Bacillaceae</taxon>
        <taxon>Pontibacillus</taxon>
    </lineage>
</organism>
<dbReference type="eggNOG" id="COG4729">
    <property type="taxonomic scope" value="Bacteria"/>
</dbReference>
<sequence>MNTTKVNKRWCFLLLAAGAIVIGSLIPYQTVLTFRPLDENQAVIYLPVHHQDTFQIKYTHSVHLSDVFESFSIHEEGVRPVELRYEDTAIGMPANAAEGETFEVQDGQYVITKPKDAPLFPSLNLNVGQVRANHAILYNNHTYPLEDYVGQGTKISIQPEHISLWQRWKGVNMLE</sequence>